<reference evidence="2 3" key="1">
    <citation type="journal article" date="2024" name="Front. Microbiol.">
        <title>Pangenomic and biochemical analyses of Helcococcus ovis reveal widespread tetracycline resistance and a novel bacterial species, Helcococcus bovis.</title>
        <authorList>
            <person name="Cunha F."/>
            <person name="Zhai Y."/>
            <person name="Casaro S."/>
            <person name="Jones K.L."/>
            <person name="Hernandez M."/>
            <person name="Bisinotto R.S."/>
            <person name="Kariyawasam S."/>
            <person name="Brown M.B."/>
            <person name="Phillips A."/>
            <person name="Jeong K.C."/>
            <person name="Galvao K.N."/>
        </authorList>
    </citation>
    <scope>NUCLEOTIDE SEQUENCE [LARGE SCALE GENOMIC DNA]</scope>
    <source>
        <strain evidence="2 3">KG197</strain>
    </source>
</reference>
<feature type="domain" description="Tetracyclin repressor YgfC-like C-terminal" evidence="1">
    <location>
        <begin position="17"/>
        <end position="122"/>
    </location>
</feature>
<keyword evidence="3" id="KW-1185">Reference proteome</keyword>
<gene>
    <name evidence="2" type="ORF">ABGF40_08575</name>
</gene>
<dbReference type="Gene3D" id="1.10.357.10">
    <property type="entry name" value="Tetracycline Repressor, domain 2"/>
    <property type="match status" value="1"/>
</dbReference>
<accession>A0ABW9F932</accession>
<evidence type="ECO:0000313" key="3">
    <source>
        <dbReference type="Proteomes" id="UP001629536"/>
    </source>
</evidence>
<dbReference type="RefSeq" id="WP_408105612.1">
    <property type="nucleotide sequence ID" value="NZ_JBFNFH010000031.1"/>
</dbReference>
<dbReference type="InterPro" id="IPR049443">
    <property type="entry name" value="TetR_YgfC-like_C"/>
</dbReference>
<organism evidence="2 3">
    <name type="scientific">Helcococcus bovis</name>
    <dbReference type="NCBI Taxonomy" id="3153252"/>
    <lineage>
        <taxon>Bacteria</taxon>
        <taxon>Bacillati</taxon>
        <taxon>Bacillota</taxon>
        <taxon>Tissierellia</taxon>
        <taxon>Tissierellales</taxon>
        <taxon>Peptoniphilaceae</taxon>
        <taxon>Helcococcus</taxon>
    </lineage>
</organism>
<name>A0ABW9F932_9FIRM</name>
<protein>
    <recommendedName>
        <fullName evidence="1">Tetracyclin repressor YgfC-like C-terminal domain-containing protein</fullName>
    </recommendedName>
</protein>
<evidence type="ECO:0000259" key="1">
    <source>
        <dbReference type="Pfam" id="PF21626"/>
    </source>
</evidence>
<sequence length="129" mass="16005">MHLLFISTFKETKYDLMKYLNLFGEKSANILFDKNLYYIYKNRFLFWNKELDTKWKKYINKNSDNEVSLLDHFDKENLISKEKLLFINSVLHGLIHRNFLENWNNETFLKQYNLHIKWIEKGIYYDENY</sequence>
<dbReference type="EMBL" id="JBFNFH010000031">
    <property type="protein sequence ID" value="MFM1525707.1"/>
    <property type="molecule type" value="Genomic_DNA"/>
</dbReference>
<dbReference type="Proteomes" id="UP001629536">
    <property type="component" value="Unassembled WGS sequence"/>
</dbReference>
<comment type="caution">
    <text evidence="2">The sequence shown here is derived from an EMBL/GenBank/DDBJ whole genome shotgun (WGS) entry which is preliminary data.</text>
</comment>
<proteinExistence type="predicted"/>
<dbReference type="Pfam" id="PF21626">
    <property type="entry name" value="TetR-C_39"/>
    <property type="match status" value="1"/>
</dbReference>
<evidence type="ECO:0000313" key="2">
    <source>
        <dbReference type="EMBL" id="MFM1525707.1"/>
    </source>
</evidence>